<evidence type="ECO:0000313" key="3">
    <source>
        <dbReference type="Proteomes" id="UP000009168"/>
    </source>
</evidence>
<sequence length="151" mass="17875">MTDLITQLLNVYQIISFQQFQNSKVIKSQVMQKEDVENRKIDAEDISSDDQTNFLNEKGNLMQSNALSFETSQNRYDKANKQNQSNKNSNNQQEFEYFFDNILTIKIPFTKLKYEVTYCQTSKTILGGVMLFFIIYVYYMLYCVFTETKKH</sequence>
<keyword evidence="1" id="KW-1133">Transmembrane helix</keyword>
<dbReference type="EMBL" id="GG662856">
    <property type="protein sequence ID" value="EAR93364.3"/>
    <property type="molecule type" value="Genomic_DNA"/>
</dbReference>
<dbReference type="KEGG" id="tet:TTHERM_00885800"/>
<gene>
    <name evidence="2" type="ORF">TTHERM_00885800</name>
</gene>
<dbReference type="RefSeq" id="XP_001013609.3">
    <property type="nucleotide sequence ID" value="XM_001013609.3"/>
</dbReference>
<reference evidence="3" key="1">
    <citation type="journal article" date="2006" name="PLoS Biol.">
        <title>Macronuclear genome sequence of the ciliate Tetrahymena thermophila, a model eukaryote.</title>
        <authorList>
            <person name="Eisen J.A."/>
            <person name="Coyne R.S."/>
            <person name="Wu M."/>
            <person name="Wu D."/>
            <person name="Thiagarajan M."/>
            <person name="Wortman J.R."/>
            <person name="Badger J.H."/>
            <person name="Ren Q."/>
            <person name="Amedeo P."/>
            <person name="Jones K.M."/>
            <person name="Tallon L.J."/>
            <person name="Delcher A.L."/>
            <person name="Salzberg S.L."/>
            <person name="Silva J.C."/>
            <person name="Haas B.J."/>
            <person name="Majoros W.H."/>
            <person name="Farzad M."/>
            <person name="Carlton J.M."/>
            <person name="Smith R.K. Jr."/>
            <person name="Garg J."/>
            <person name="Pearlman R.E."/>
            <person name="Karrer K.M."/>
            <person name="Sun L."/>
            <person name="Manning G."/>
            <person name="Elde N.C."/>
            <person name="Turkewitz A.P."/>
            <person name="Asai D.J."/>
            <person name="Wilkes D.E."/>
            <person name="Wang Y."/>
            <person name="Cai H."/>
            <person name="Collins K."/>
            <person name="Stewart B.A."/>
            <person name="Lee S.R."/>
            <person name="Wilamowska K."/>
            <person name="Weinberg Z."/>
            <person name="Ruzzo W.L."/>
            <person name="Wloga D."/>
            <person name="Gaertig J."/>
            <person name="Frankel J."/>
            <person name="Tsao C.-C."/>
            <person name="Gorovsky M.A."/>
            <person name="Keeling P.J."/>
            <person name="Waller R.F."/>
            <person name="Patron N.J."/>
            <person name="Cherry J.M."/>
            <person name="Stover N.A."/>
            <person name="Krieger C.J."/>
            <person name="del Toro C."/>
            <person name="Ryder H.F."/>
            <person name="Williamson S.C."/>
            <person name="Barbeau R.A."/>
            <person name="Hamilton E.P."/>
            <person name="Orias E."/>
        </authorList>
    </citation>
    <scope>NUCLEOTIDE SEQUENCE [LARGE SCALE GENOMIC DNA]</scope>
    <source>
        <strain evidence="3">SB210</strain>
    </source>
</reference>
<feature type="transmembrane region" description="Helical" evidence="1">
    <location>
        <begin position="125"/>
        <end position="145"/>
    </location>
</feature>
<dbReference type="Proteomes" id="UP000009168">
    <property type="component" value="Unassembled WGS sequence"/>
</dbReference>
<organism evidence="2 3">
    <name type="scientific">Tetrahymena thermophila (strain SB210)</name>
    <dbReference type="NCBI Taxonomy" id="312017"/>
    <lineage>
        <taxon>Eukaryota</taxon>
        <taxon>Sar</taxon>
        <taxon>Alveolata</taxon>
        <taxon>Ciliophora</taxon>
        <taxon>Intramacronucleata</taxon>
        <taxon>Oligohymenophorea</taxon>
        <taxon>Hymenostomatida</taxon>
        <taxon>Tetrahymenina</taxon>
        <taxon>Tetrahymenidae</taxon>
        <taxon>Tetrahymena</taxon>
    </lineage>
</organism>
<dbReference type="InParanoid" id="Q239Z9"/>
<evidence type="ECO:0000256" key="1">
    <source>
        <dbReference type="SAM" id="Phobius"/>
    </source>
</evidence>
<protein>
    <submittedName>
        <fullName evidence="2">Transmembrane protein, putative</fullName>
    </submittedName>
</protein>
<keyword evidence="1" id="KW-0472">Membrane</keyword>
<dbReference type="HOGENOM" id="CLU_2042829_0_0_1"/>
<name>Q239Z9_TETTS</name>
<accession>Q239Z9</accession>
<dbReference type="AlphaFoldDB" id="Q239Z9"/>
<keyword evidence="3" id="KW-1185">Reference proteome</keyword>
<keyword evidence="1 2" id="KW-0812">Transmembrane</keyword>
<evidence type="ECO:0000313" key="2">
    <source>
        <dbReference type="EMBL" id="EAR93364.3"/>
    </source>
</evidence>
<proteinExistence type="predicted"/>
<dbReference type="GeneID" id="7827022"/>